<comment type="caution">
    <text evidence="7">The sequence shown here is derived from an EMBL/GenBank/DDBJ whole genome shotgun (WGS) entry which is preliminary data.</text>
</comment>
<keyword evidence="7" id="KW-0808">Transferase</keyword>
<evidence type="ECO:0000256" key="3">
    <source>
        <dbReference type="ARBA" id="ARBA00023015"/>
    </source>
</evidence>
<organism evidence="7 8">
    <name type="scientific">Variovorax humicola</name>
    <dbReference type="NCBI Taxonomy" id="1769758"/>
    <lineage>
        <taxon>Bacteria</taxon>
        <taxon>Pseudomonadati</taxon>
        <taxon>Pseudomonadota</taxon>
        <taxon>Betaproteobacteria</taxon>
        <taxon>Burkholderiales</taxon>
        <taxon>Comamonadaceae</taxon>
        <taxon>Variovorax</taxon>
    </lineage>
</organism>
<dbReference type="CDD" id="cd07377">
    <property type="entry name" value="WHTH_GntR"/>
    <property type="match status" value="1"/>
</dbReference>
<accession>A0ABU8VWB6</accession>
<dbReference type="Gene3D" id="1.10.10.10">
    <property type="entry name" value="Winged helix-like DNA-binding domain superfamily/Winged helix DNA-binding domain"/>
    <property type="match status" value="1"/>
</dbReference>
<name>A0ABU8VWB6_9BURK</name>
<keyword evidence="4" id="KW-0238">DNA-binding</keyword>
<dbReference type="EMBL" id="JBBKZV010000003">
    <property type="protein sequence ID" value="MEJ8822068.1"/>
    <property type="molecule type" value="Genomic_DNA"/>
</dbReference>
<dbReference type="SMART" id="SM00345">
    <property type="entry name" value="HTH_GNTR"/>
    <property type="match status" value="1"/>
</dbReference>
<evidence type="ECO:0000256" key="2">
    <source>
        <dbReference type="ARBA" id="ARBA00022898"/>
    </source>
</evidence>
<dbReference type="SUPFAM" id="SSF46785">
    <property type="entry name" value="Winged helix' DNA-binding domain"/>
    <property type="match status" value="1"/>
</dbReference>
<keyword evidence="3" id="KW-0805">Transcription regulation</keyword>
<evidence type="ECO:0000256" key="4">
    <source>
        <dbReference type="ARBA" id="ARBA00023125"/>
    </source>
</evidence>
<gene>
    <name evidence="7" type="ORF">WKW80_08455</name>
</gene>
<reference evidence="7 8" key="1">
    <citation type="submission" date="2024-03" db="EMBL/GenBank/DDBJ databases">
        <title>Novel species of the genus Variovorax.</title>
        <authorList>
            <person name="Liu Q."/>
            <person name="Xin Y.-H."/>
        </authorList>
    </citation>
    <scope>NUCLEOTIDE SEQUENCE [LARGE SCALE GENOMIC DNA]</scope>
    <source>
        <strain evidence="7 8">KACC 18501</strain>
    </source>
</reference>
<dbReference type="PANTHER" id="PTHR46577:SF1">
    <property type="entry name" value="HTH-TYPE TRANSCRIPTIONAL REGULATORY PROTEIN GABR"/>
    <property type="match status" value="1"/>
</dbReference>
<keyword evidence="5" id="KW-0804">Transcription</keyword>
<dbReference type="SUPFAM" id="SSF53383">
    <property type="entry name" value="PLP-dependent transferases"/>
    <property type="match status" value="1"/>
</dbReference>
<keyword evidence="8" id="KW-1185">Reference proteome</keyword>
<dbReference type="PANTHER" id="PTHR46577">
    <property type="entry name" value="HTH-TYPE TRANSCRIPTIONAL REGULATORY PROTEIN GABR"/>
    <property type="match status" value="1"/>
</dbReference>
<dbReference type="GO" id="GO:0008483">
    <property type="term" value="F:transaminase activity"/>
    <property type="evidence" value="ECO:0007669"/>
    <property type="project" value="UniProtKB-KW"/>
</dbReference>
<dbReference type="RefSeq" id="WP_340363112.1">
    <property type="nucleotide sequence ID" value="NZ_JBBKZV010000003.1"/>
</dbReference>
<dbReference type="Proteomes" id="UP001363010">
    <property type="component" value="Unassembled WGS sequence"/>
</dbReference>
<evidence type="ECO:0000259" key="6">
    <source>
        <dbReference type="PROSITE" id="PS50949"/>
    </source>
</evidence>
<proteinExistence type="inferred from homology"/>
<evidence type="ECO:0000313" key="8">
    <source>
        <dbReference type="Proteomes" id="UP001363010"/>
    </source>
</evidence>
<keyword evidence="2" id="KW-0663">Pyridoxal phosphate</keyword>
<comment type="similarity">
    <text evidence="1">In the C-terminal section; belongs to the class-I pyridoxal-phosphate-dependent aminotransferase family.</text>
</comment>
<protein>
    <submittedName>
        <fullName evidence="7">PLP-dependent aminotransferase family protein</fullName>
    </submittedName>
</protein>
<dbReference type="Gene3D" id="3.40.640.10">
    <property type="entry name" value="Type I PLP-dependent aspartate aminotransferase-like (Major domain)"/>
    <property type="match status" value="1"/>
</dbReference>
<dbReference type="InterPro" id="IPR036390">
    <property type="entry name" value="WH_DNA-bd_sf"/>
</dbReference>
<feature type="domain" description="HTH gntR-type" evidence="6">
    <location>
        <begin position="11"/>
        <end position="79"/>
    </location>
</feature>
<dbReference type="InterPro" id="IPR015421">
    <property type="entry name" value="PyrdxlP-dep_Trfase_major"/>
</dbReference>
<sequence length="477" mass="51902">MELHVVIEGRKDLTGQLYGQLKDAIRSGRLAGGEQLPPTRLLAEQLGLSRKTVAEAYARLTYDQLLVGRTGIGTFVSKGMATRPAPQRTEDLAGAAVAAQWGRMATPLRHAIQDAQARFEYIGGAPSAALFPAEDWRRCMSHAMRESAKSRGFYGPAEGLPALRQAIARHIAFSRGVQCAADDVIVTAGAQQALDLVARVLVSPGSVVAIEEPGYPPMRYLLEAQGARVVGVPVDDEGIVVDAIPAGTRFIYVTPAHQFPLGMPVSQARRIALLRRAQELGAVVVEDDFDSEFRYTGRPTETLFSLDTRGTVAYVGTFSKTMSPQLRLGYLVAPPSIRDAVATAKHLTDSHTPPMQQWALARFIDDGLLVKHIRRCHAAYALRREKLIARFAGDLAPWFEVVVPAAGFHMAALCRQPVDIGLLISLARRVDVGLYPLAPFFHFTPPQEGLLMGFGAIDSLDIDPSLDRVRDILTQIA</sequence>
<evidence type="ECO:0000313" key="7">
    <source>
        <dbReference type="EMBL" id="MEJ8822068.1"/>
    </source>
</evidence>
<evidence type="ECO:0000256" key="1">
    <source>
        <dbReference type="ARBA" id="ARBA00005384"/>
    </source>
</evidence>
<dbReference type="InterPro" id="IPR004839">
    <property type="entry name" value="Aminotransferase_I/II_large"/>
</dbReference>
<dbReference type="InterPro" id="IPR036388">
    <property type="entry name" value="WH-like_DNA-bd_sf"/>
</dbReference>
<dbReference type="PROSITE" id="PS50949">
    <property type="entry name" value="HTH_GNTR"/>
    <property type="match status" value="1"/>
</dbReference>
<dbReference type="InterPro" id="IPR015424">
    <property type="entry name" value="PyrdxlP-dep_Trfase"/>
</dbReference>
<dbReference type="CDD" id="cd00609">
    <property type="entry name" value="AAT_like"/>
    <property type="match status" value="1"/>
</dbReference>
<dbReference type="Pfam" id="PF00155">
    <property type="entry name" value="Aminotran_1_2"/>
    <property type="match status" value="1"/>
</dbReference>
<dbReference type="InterPro" id="IPR051446">
    <property type="entry name" value="HTH_trans_reg/aminotransferase"/>
</dbReference>
<dbReference type="InterPro" id="IPR000524">
    <property type="entry name" value="Tscrpt_reg_HTH_GntR"/>
</dbReference>
<evidence type="ECO:0000256" key="5">
    <source>
        <dbReference type="ARBA" id="ARBA00023163"/>
    </source>
</evidence>
<dbReference type="Pfam" id="PF00392">
    <property type="entry name" value="GntR"/>
    <property type="match status" value="1"/>
</dbReference>
<keyword evidence="7" id="KW-0032">Aminotransferase</keyword>